<dbReference type="CDD" id="cd00165">
    <property type="entry name" value="S4"/>
    <property type="match status" value="1"/>
</dbReference>
<keyword evidence="3" id="KW-0694">RNA-binding</keyword>
<gene>
    <name evidence="6" type="ORF">HCT48_05175</name>
</gene>
<reference evidence="6" key="1">
    <citation type="submission" date="2020-03" db="EMBL/GenBank/DDBJ databases">
        <title>Spirochaetal bacteria isolated from arthropods constitute a novel genus Entomospira genus novum within the order Spirochaetales.</title>
        <authorList>
            <person name="Grana-Miraglia L."/>
            <person name="Sikutova S."/>
            <person name="Fingerle V."/>
            <person name="Sing A."/>
            <person name="Castillo-Ramirez S."/>
            <person name="Margos G."/>
            <person name="Rudolf I."/>
        </authorList>
    </citation>
    <scope>NUCLEOTIDE SEQUENCE</scope>
    <source>
        <strain evidence="6">BR149</strain>
    </source>
</reference>
<dbReference type="InterPro" id="IPR050188">
    <property type="entry name" value="RluA_PseudoU_synthase"/>
</dbReference>
<evidence type="ECO:0000259" key="5">
    <source>
        <dbReference type="Pfam" id="PF01479"/>
    </source>
</evidence>
<accession>A0A968KUY5</accession>
<dbReference type="GO" id="GO:0000455">
    <property type="term" value="P:enzyme-directed rRNA pseudouridine synthesis"/>
    <property type="evidence" value="ECO:0007669"/>
    <property type="project" value="TreeGrafter"/>
</dbReference>
<feature type="domain" description="RNA-binding S4" evidence="5">
    <location>
        <begin position="23"/>
        <end position="67"/>
    </location>
</feature>
<dbReference type="InterPro" id="IPR002942">
    <property type="entry name" value="S4_RNA-bd"/>
</dbReference>
<feature type="domain" description="Pseudouridine synthase RsuA/RluA-like" evidence="4">
    <location>
        <begin position="113"/>
        <end position="261"/>
    </location>
</feature>
<evidence type="ECO:0000313" key="6">
    <source>
        <dbReference type="EMBL" id="NIZ69605.1"/>
    </source>
</evidence>
<evidence type="ECO:0000259" key="4">
    <source>
        <dbReference type="Pfam" id="PF00849"/>
    </source>
</evidence>
<dbReference type="PANTHER" id="PTHR21600">
    <property type="entry name" value="MITOCHONDRIAL RNA PSEUDOURIDINE SYNTHASE"/>
    <property type="match status" value="1"/>
</dbReference>
<dbReference type="Proteomes" id="UP000778951">
    <property type="component" value="Unassembled WGS sequence"/>
</dbReference>
<dbReference type="InterPro" id="IPR036986">
    <property type="entry name" value="S4_RNA-bd_sf"/>
</dbReference>
<dbReference type="Pfam" id="PF01479">
    <property type="entry name" value="S4"/>
    <property type="match status" value="1"/>
</dbReference>
<name>A0A968KUY5_9SPIO</name>
<dbReference type="GO" id="GO:0120159">
    <property type="term" value="F:rRNA pseudouridine synthase activity"/>
    <property type="evidence" value="ECO:0007669"/>
    <property type="project" value="UniProtKB-ARBA"/>
</dbReference>
<keyword evidence="7" id="KW-1185">Reference proteome</keyword>
<sequence length="339" mass="38608">MKLSSDSHEQISHYIKENDASKRLDVVARRAFPFLHLAEIFQAIRKGTIKVNGKKSSQKYRLVEGDILTFVAKNMQERMGESQTMHTTTARSVFTQEEIACYQLLEILWESQDFVAINKPVGWISHGNFPSLTDWLIWKYGVEESLSFNRAPVHRLDVGTTGVIILAKTSHGARQFFQLQEEKRLIKIYLAIVDGKVSEPITSQLYLYRQENKSFCLDAPRSDAKLAITHIYPLKSRAKKSLIACVIETGRTHQIRAVCAHYHHPLSGDALYNPHSKSGYNLHHYLFYDPSKSVKSPLIAPPPPLFIENLAQYNLTMPETTLGDNIQKILQKHASTNPH</sequence>
<evidence type="ECO:0000256" key="2">
    <source>
        <dbReference type="ARBA" id="ARBA00023235"/>
    </source>
</evidence>
<dbReference type="EMBL" id="JAATLM010000001">
    <property type="protein sequence ID" value="NIZ69605.1"/>
    <property type="molecule type" value="Genomic_DNA"/>
</dbReference>
<dbReference type="SUPFAM" id="SSF55174">
    <property type="entry name" value="Alpha-L RNA-binding motif"/>
    <property type="match status" value="1"/>
</dbReference>
<proteinExistence type="inferred from homology"/>
<dbReference type="CDD" id="cd02869">
    <property type="entry name" value="PseudoU_synth_RluA_like"/>
    <property type="match status" value="1"/>
</dbReference>
<evidence type="ECO:0000256" key="3">
    <source>
        <dbReference type="PROSITE-ProRule" id="PRU00182"/>
    </source>
</evidence>
<evidence type="ECO:0000313" key="7">
    <source>
        <dbReference type="Proteomes" id="UP000778951"/>
    </source>
</evidence>
<dbReference type="PROSITE" id="PS50889">
    <property type="entry name" value="S4"/>
    <property type="match status" value="1"/>
</dbReference>
<dbReference type="InterPro" id="IPR006224">
    <property type="entry name" value="PsdUridine_synth_RluA-like_CS"/>
</dbReference>
<dbReference type="InterPro" id="IPR020103">
    <property type="entry name" value="PsdUridine_synth_cat_dom_sf"/>
</dbReference>
<dbReference type="AlphaFoldDB" id="A0A968KUY5"/>
<comment type="similarity">
    <text evidence="1">Belongs to the pseudouridine synthase RluA family.</text>
</comment>
<protein>
    <submittedName>
        <fullName evidence="6">RluA family pseudouridine synthase</fullName>
    </submittedName>
</protein>
<dbReference type="SUPFAM" id="SSF55120">
    <property type="entry name" value="Pseudouridine synthase"/>
    <property type="match status" value="1"/>
</dbReference>
<keyword evidence="2" id="KW-0413">Isomerase</keyword>
<dbReference type="RefSeq" id="WP_167695690.1">
    <property type="nucleotide sequence ID" value="NZ_CP118181.1"/>
</dbReference>
<dbReference type="Gene3D" id="3.30.2350.10">
    <property type="entry name" value="Pseudouridine synthase"/>
    <property type="match status" value="1"/>
</dbReference>
<organism evidence="6 7">
    <name type="scientific">Entomospira culicis</name>
    <dbReference type="NCBI Taxonomy" id="2719989"/>
    <lineage>
        <taxon>Bacteria</taxon>
        <taxon>Pseudomonadati</taxon>
        <taxon>Spirochaetota</taxon>
        <taxon>Spirochaetia</taxon>
        <taxon>Spirochaetales</taxon>
        <taxon>Spirochaetaceae</taxon>
        <taxon>Entomospira</taxon>
    </lineage>
</organism>
<dbReference type="GO" id="GO:0003723">
    <property type="term" value="F:RNA binding"/>
    <property type="evidence" value="ECO:0007669"/>
    <property type="project" value="UniProtKB-KW"/>
</dbReference>
<evidence type="ECO:0000256" key="1">
    <source>
        <dbReference type="ARBA" id="ARBA00010876"/>
    </source>
</evidence>
<dbReference type="Gene3D" id="3.10.290.10">
    <property type="entry name" value="RNA-binding S4 domain"/>
    <property type="match status" value="1"/>
</dbReference>
<comment type="caution">
    <text evidence="6">The sequence shown here is derived from an EMBL/GenBank/DDBJ whole genome shotgun (WGS) entry which is preliminary data.</text>
</comment>
<dbReference type="PROSITE" id="PS01129">
    <property type="entry name" value="PSI_RLU"/>
    <property type="match status" value="1"/>
</dbReference>
<dbReference type="InterPro" id="IPR006145">
    <property type="entry name" value="PsdUridine_synth_RsuA/RluA"/>
</dbReference>
<dbReference type="PANTHER" id="PTHR21600:SF87">
    <property type="entry name" value="RNA PSEUDOURIDYLATE SYNTHASE DOMAIN-CONTAINING PROTEIN 1"/>
    <property type="match status" value="1"/>
</dbReference>
<dbReference type="Pfam" id="PF00849">
    <property type="entry name" value="PseudoU_synth_2"/>
    <property type="match status" value="1"/>
</dbReference>